<feature type="compositionally biased region" description="Basic and acidic residues" evidence="1">
    <location>
        <begin position="623"/>
        <end position="636"/>
    </location>
</feature>
<reference evidence="2 3" key="1">
    <citation type="submission" date="2023-11" db="EMBL/GenBank/DDBJ databases">
        <title>Halocaridina rubra genome assembly.</title>
        <authorList>
            <person name="Smith C."/>
        </authorList>
    </citation>
    <scope>NUCLEOTIDE SEQUENCE [LARGE SCALE GENOMIC DNA]</scope>
    <source>
        <strain evidence="2">EP-1</strain>
        <tissue evidence="2">Whole</tissue>
    </source>
</reference>
<feature type="region of interest" description="Disordered" evidence="1">
    <location>
        <begin position="611"/>
        <end position="751"/>
    </location>
</feature>
<dbReference type="Proteomes" id="UP001381693">
    <property type="component" value="Unassembled WGS sequence"/>
</dbReference>
<feature type="region of interest" description="Disordered" evidence="1">
    <location>
        <begin position="1848"/>
        <end position="1895"/>
    </location>
</feature>
<organism evidence="2 3">
    <name type="scientific">Halocaridina rubra</name>
    <name type="common">Hawaiian red shrimp</name>
    <dbReference type="NCBI Taxonomy" id="373956"/>
    <lineage>
        <taxon>Eukaryota</taxon>
        <taxon>Metazoa</taxon>
        <taxon>Ecdysozoa</taxon>
        <taxon>Arthropoda</taxon>
        <taxon>Crustacea</taxon>
        <taxon>Multicrustacea</taxon>
        <taxon>Malacostraca</taxon>
        <taxon>Eumalacostraca</taxon>
        <taxon>Eucarida</taxon>
        <taxon>Decapoda</taxon>
        <taxon>Pleocyemata</taxon>
        <taxon>Caridea</taxon>
        <taxon>Atyoidea</taxon>
        <taxon>Atyidae</taxon>
        <taxon>Halocaridina</taxon>
    </lineage>
</organism>
<feature type="region of interest" description="Disordered" evidence="1">
    <location>
        <begin position="2065"/>
        <end position="2132"/>
    </location>
</feature>
<feature type="compositionally biased region" description="Basic and acidic residues" evidence="1">
    <location>
        <begin position="728"/>
        <end position="745"/>
    </location>
</feature>
<proteinExistence type="predicted"/>
<feature type="region of interest" description="Disordered" evidence="1">
    <location>
        <begin position="1146"/>
        <end position="1186"/>
    </location>
</feature>
<feature type="compositionally biased region" description="Pro residues" evidence="1">
    <location>
        <begin position="376"/>
        <end position="389"/>
    </location>
</feature>
<feature type="region of interest" description="Disordered" evidence="1">
    <location>
        <begin position="2189"/>
        <end position="2226"/>
    </location>
</feature>
<protein>
    <submittedName>
        <fullName evidence="2">Uncharacterized protein</fullName>
    </submittedName>
</protein>
<feature type="compositionally biased region" description="Acidic residues" evidence="1">
    <location>
        <begin position="261"/>
        <end position="271"/>
    </location>
</feature>
<feature type="compositionally biased region" description="Basic and acidic residues" evidence="1">
    <location>
        <begin position="2120"/>
        <end position="2132"/>
    </location>
</feature>
<feature type="compositionally biased region" description="Basic and acidic residues" evidence="1">
    <location>
        <begin position="66"/>
        <end position="75"/>
    </location>
</feature>
<keyword evidence="3" id="KW-1185">Reference proteome</keyword>
<comment type="caution">
    <text evidence="2">The sequence shown here is derived from an EMBL/GenBank/DDBJ whole genome shotgun (WGS) entry which is preliminary data.</text>
</comment>
<dbReference type="SUPFAM" id="SSF101447">
    <property type="entry name" value="Formin homology 2 domain (FH2 domain)"/>
    <property type="match status" value="1"/>
</dbReference>
<feature type="compositionally biased region" description="Basic and acidic residues" evidence="1">
    <location>
        <begin position="246"/>
        <end position="260"/>
    </location>
</feature>
<evidence type="ECO:0000256" key="1">
    <source>
        <dbReference type="SAM" id="MobiDB-lite"/>
    </source>
</evidence>
<dbReference type="EMBL" id="JAXCGZ010001972">
    <property type="protein sequence ID" value="KAK7084814.1"/>
    <property type="molecule type" value="Genomic_DNA"/>
</dbReference>
<feature type="compositionally biased region" description="Basic and acidic residues" evidence="1">
    <location>
        <begin position="2189"/>
        <end position="2202"/>
    </location>
</feature>
<evidence type="ECO:0000313" key="3">
    <source>
        <dbReference type="Proteomes" id="UP001381693"/>
    </source>
</evidence>
<feature type="compositionally biased region" description="Basic and acidic residues" evidence="1">
    <location>
        <begin position="655"/>
        <end position="671"/>
    </location>
</feature>
<feature type="compositionally biased region" description="Low complexity" evidence="1">
    <location>
        <begin position="2098"/>
        <end position="2115"/>
    </location>
</feature>
<feature type="region of interest" description="Disordered" evidence="1">
    <location>
        <begin position="2022"/>
        <end position="2052"/>
    </location>
</feature>
<feature type="compositionally biased region" description="Basic and acidic residues" evidence="1">
    <location>
        <begin position="2022"/>
        <end position="2038"/>
    </location>
</feature>
<name>A0AAN8XV34_HALRR</name>
<feature type="region of interest" description="Disordered" evidence="1">
    <location>
        <begin position="2271"/>
        <end position="2294"/>
    </location>
</feature>
<feature type="region of interest" description="Disordered" evidence="1">
    <location>
        <begin position="48"/>
        <end position="108"/>
    </location>
</feature>
<accession>A0AAN8XV34</accession>
<feature type="compositionally biased region" description="Basic and acidic residues" evidence="1">
    <location>
        <begin position="1862"/>
        <end position="1894"/>
    </location>
</feature>
<feature type="compositionally biased region" description="Basic and acidic residues" evidence="1">
    <location>
        <begin position="272"/>
        <end position="281"/>
    </location>
</feature>
<gene>
    <name evidence="2" type="ORF">SK128_015767</name>
</gene>
<feature type="compositionally biased region" description="Acidic residues" evidence="1">
    <location>
        <begin position="687"/>
        <end position="697"/>
    </location>
</feature>
<feature type="compositionally biased region" description="Polar residues" evidence="1">
    <location>
        <begin position="86"/>
        <end position="99"/>
    </location>
</feature>
<feature type="compositionally biased region" description="Acidic residues" evidence="1">
    <location>
        <begin position="640"/>
        <end position="654"/>
    </location>
</feature>
<feature type="compositionally biased region" description="Acidic residues" evidence="1">
    <location>
        <begin position="48"/>
        <end position="65"/>
    </location>
</feature>
<feature type="region of interest" description="Disordered" evidence="1">
    <location>
        <begin position="246"/>
        <end position="389"/>
    </location>
</feature>
<feature type="compositionally biased region" description="Acidic residues" evidence="1">
    <location>
        <begin position="311"/>
        <end position="324"/>
    </location>
</feature>
<evidence type="ECO:0000313" key="2">
    <source>
        <dbReference type="EMBL" id="KAK7084814.1"/>
    </source>
</evidence>
<feature type="non-terminal residue" evidence="2">
    <location>
        <position position="2294"/>
    </location>
</feature>
<sequence>MASDYDPLVRTLHSESEDDLLLPWCSGDGDQGRCKAYLAQVISVDLDEVEDDDEEEVLEEEVEVEEKEKELERDGGMLTEAVPVSTGAQQTRSSLSTENGVDDATSDLAQTDGNFYPVTQALIILDKGDKELDLSSIDDAEDLVADKISSSSINDDDSNWRECAIVDKNCDVEINILENVVSGGNISESKYALSSSEGIAFESQVLDTITSNAIVEGKGSGEDTHPTGDDIIHDVVISAPDENRPRLCEFSESGENKEPLLDGEPETANDASEDKETRQVDDCLSPFMDGEVTSSRKNRVGITCHKGTGGDNEEGADGDRDEENGREGIAALITEENEDWEGKGEGHSGNTDEVYEERGVPEGDVGEEVAPLISPSSPPPPPPPPPPPLPMIVPPDVLVFRGFTHMLNAAFESQNLSLENETEFIEKEGIVGFETDTDNEDKNVKNEKAHDDTELELFPCGTDIASEFSQTSEVLNVEIRLAEERERDVCSGSLTDVISNAEEGNGSATDDYRNEDRDEAVIGKNPNEEEIKEEGIIERDEKKTETRNSISGIIHNENTDRHAFPECSDVTDKNTNLNEFKNCSKVSELDSHEATEIYEGTKSLVSSMALHDVCGNDDDGEDNELKMKASNERIDVNESNTEDDVNREESEDENDNCRYDDDDDNKLRIEASGESIDTTNENHTDEEVNDEKTEDQDDKNYSRGHDGDDEALIIVASNGRVDNENESFIEHEVNNEQTGDENHDTNDDDGDENELNVIVSNESIDNVNKIHPEKVFSEEKTEIEKDEMVEMSAEIDEESTSNTSHLPEADDHDIGEHDYDIKSEQECSINVGEPMEDLQECCGYVGHVYEYQQASSMSETRFNENDTSSGSSVDYGVMVNLEHLVKEAGAEKEKMMEKEGSISPNSSCDVISFTTSGQVSDDLAEYTSGADTQAVDIADSVDGQDKVTCEGNSLTVDVIKKEEGQDRLVGSENNTCNIPQIKVTQDKHILDPKEPDSDIPSGSARITPQCQSTDNLNLLSSRDRSSFLAKLLQSNDSPTAKDNTSFIFPSILEDPNDILSDECTTSFIDNEDVECFDDDDDSEVINKLTADSLNEYHSLSSNQEHEALLIADPGERYCNLVEPHTKVIDGDSGECQIIKLITDVSESKYESTEEEVHSESQSRTSRVNEKTKKYSTSSEDDSSLSFSDEDELISSIITVIAVDQSDISNVDNETEGFGDSDVKSTEDIVNETSHSDSNETADVIEENITASVCVENETEYDLLHLNVNCDGCVCLVDELHSSLLSEKNLGESKSSTVHEFQDCSVIPACGEDANSGSVVTEDEVDFHSEIPGNRNIVAEELQPWDITELESYSILLESNTENINLFSVFAENNILCETRGVHKDNLDSISHDSELKSSDVTSFSGKSEDLPVSSVSADQHEFHNHLQENLDFSVTSADDVSCYKSVDNIQADHVESTVLASTKEYSLFQTGVGYQNICAEYTQALDCNNTIIGDQINSLVYEGDNCCNSLALEVENQEINEVQDTVTSNSDCFENETDISNPVKDDQTDSSFSLFGENILPLDKLLLDAQSPHVLSESVTEKAESLVDIIISEAEARIKAAENQQSSIESEVSDQFADNKENNIEPTVTEGISHPSCLLNNKHSDNENIFSVSSQVENANLKSVYESKCEDANKILPDKDPKLDSLEGISGNPEDKVFFRKTSCDLSFKEKPDKQSEGGEESEPSFLIHEVEGIDFIGGVVKEGWHSIPPSEGNLPFDSFLSVIEEEDQIDSIPRVIGIDKDQTESRPQRAEVEGISISSTFPKEGNEERIYANEKKEEEESVIVLTPPAPGICVGGCVELQNVRDEENSKLESDKEEDLQPEDRLAEIKARDMPGPGRDEWESEEDLRVKEEGVGSAIGNEVSELNEGKVGENDAFQVAVTSATTDSLDVTKSELDCVATVNEVQVQPNVSNYNEMETLNEERNILQELYMEVDDEVDNKHHAASTESLLGFQESLGKEDWVESIVDMVMKSYESKRIPKGDLQEANSLEHTRDKVAEIPPSPSRGHGEEIPQVPAEGEIIGGNMSEASHRDSGTSYLSEADGSDDDDTLVGRSSDGDGMIISSSEDGTRGSSSVDNNRLPDGETFNKCHRRDDSGVVMGVCHYELPHRQYYHHQEVHHTHQQHHHHPTDQQQLRTHGCCCHRDQKVPDESLESKSNKRNSEYTYGTDPDDDHNRTLERGMSLPDMEVDDDHLPFSRFRRSRNHQFRVAKRFSGQRMVKQMKKVVHFGKKTVPEDNGNHPHPTKIHQDTKQVE</sequence>
<feature type="compositionally biased region" description="Basic and acidic residues" evidence="1">
    <location>
        <begin position="1146"/>
        <end position="1172"/>
    </location>
</feature>